<feature type="region of interest" description="Disordered" evidence="1">
    <location>
        <begin position="166"/>
        <end position="244"/>
    </location>
</feature>
<feature type="region of interest" description="Disordered" evidence="1">
    <location>
        <begin position="46"/>
        <end position="116"/>
    </location>
</feature>
<dbReference type="AlphaFoldDB" id="A0AAV7LH07"/>
<organism evidence="2 3">
    <name type="scientific">Pleurodeles waltl</name>
    <name type="common">Iberian ribbed newt</name>
    <dbReference type="NCBI Taxonomy" id="8319"/>
    <lineage>
        <taxon>Eukaryota</taxon>
        <taxon>Metazoa</taxon>
        <taxon>Chordata</taxon>
        <taxon>Craniata</taxon>
        <taxon>Vertebrata</taxon>
        <taxon>Euteleostomi</taxon>
        <taxon>Amphibia</taxon>
        <taxon>Batrachia</taxon>
        <taxon>Caudata</taxon>
        <taxon>Salamandroidea</taxon>
        <taxon>Salamandridae</taxon>
        <taxon>Pleurodelinae</taxon>
        <taxon>Pleurodeles</taxon>
    </lineage>
</organism>
<proteinExistence type="predicted"/>
<feature type="compositionally biased region" description="Polar residues" evidence="1">
    <location>
        <begin position="180"/>
        <end position="196"/>
    </location>
</feature>
<evidence type="ECO:0000313" key="3">
    <source>
        <dbReference type="Proteomes" id="UP001066276"/>
    </source>
</evidence>
<protein>
    <submittedName>
        <fullName evidence="2">Uncharacterized protein</fullName>
    </submittedName>
</protein>
<dbReference type="EMBL" id="JANPWB010000015">
    <property type="protein sequence ID" value="KAJ1090855.1"/>
    <property type="molecule type" value="Genomic_DNA"/>
</dbReference>
<reference evidence="2" key="1">
    <citation type="journal article" date="2022" name="bioRxiv">
        <title>Sequencing and chromosome-scale assembly of the giantPleurodeles waltlgenome.</title>
        <authorList>
            <person name="Brown T."/>
            <person name="Elewa A."/>
            <person name="Iarovenko S."/>
            <person name="Subramanian E."/>
            <person name="Araus A.J."/>
            <person name="Petzold A."/>
            <person name="Susuki M."/>
            <person name="Suzuki K.-i.T."/>
            <person name="Hayashi T."/>
            <person name="Toyoda A."/>
            <person name="Oliveira C."/>
            <person name="Osipova E."/>
            <person name="Leigh N.D."/>
            <person name="Simon A."/>
            <person name="Yun M.H."/>
        </authorList>
    </citation>
    <scope>NUCLEOTIDE SEQUENCE</scope>
    <source>
        <strain evidence="2">20211129_DDA</strain>
        <tissue evidence="2">Liver</tissue>
    </source>
</reference>
<evidence type="ECO:0000256" key="1">
    <source>
        <dbReference type="SAM" id="MobiDB-lite"/>
    </source>
</evidence>
<sequence length="296" mass="30313">PPTSGPARLQTLTRWRPGGARLIPAASPTELLQGRIDPAGRVSIRLPGATHDARTVSRPAQQGPVRLERNPGRPSSFNRRGVQQGTGGAGTNPALRSPPSARCEQVRPAAPGTGRNVAFSSSVIQWAPPPPDQGFSSACFRISPIQRAGSAAGSQVLRTPARISQVLSRGAQQGPAGTERSAQLTSPGGGNVSSAAATHPGVPVASVGRSSGGGPRGPGNPHAPSTAQCAVRSSKAHGPRQRPRRRLLVLGSFAGTVSTGSKILQCVFGAAAADARGNEAAPVELSADEHKELMRK</sequence>
<feature type="compositionally biased region" description="Basic residues" evidence="1">
    <location>
        <begin position="234"/>
        <end position="244"/>
    </location>
</feature>
<evidence type="ECO:0000313" key="2">
    <source>
        <dbReference type="EMBL" id="KAJ1090855.1"/>
    </source>
</evidence>
<gene>
    <name evidence="2" type="ORF">NDU88_003983</name>
</gene>
<comment type="caution">
    <text evidence="2">The sequence shown here is derived from an EMBL/GenBank/DDBJ whole genome shotgun (WGS) entry which is preliminary data.</text>
</comment>
<feature type="compositionally biased region" description="Polar residues" evidence="1">
    <location>
        <begin position="73"/>
        <end position="83"/>
    </location>
</feature>
<name>A0AAV7LH07_PLEWA</name>
<accession>A0AAV7LH07</accession>
<feature type="compositionally biased region" description="Low complexity" evidence="1">
    <location>
        <begin position="200"/>
        <end position="209"/>
    </location>
</feature>
<feature type="non-terminal residue" evidence="2">
    <location>
        <position position="1"/>
    </location>
</feature>
<dbReference type="Proteomes" id="UP001066276">
    <property type="component" value="Chromosome 11"/>
</dbReference>
<keyword evidence="3" id="KW-1185">Reference proteome</keyword>